<dbReference type="AlphaFoldDB" id="A0A0D1UTY8"/>
<comment type="function">
    <text evidence="6">Counteracts the endogenous Pycsar antiviral defense system. Phosphodiesterase that enables metal-dependent hydrolysis of host cyclic nucleotide Pycsar defense signals such as cCMP and cUMP.</text>
</comment>
<comment type="cofactor">
    <cofactor evidence="1">
        <name>Zn(2+)</name>
        <dbReference type="ChEBI" id="CHEBI:29105"/>
    </cofactor>
</comment>
<dbReference type="CDD" id="cd06262">
    <property type="entry name" value="metallo-hydrolase-like_MBL-fold"/>
    <property type="match status" value="1"/>
</dbReference>
<organism evidence="9 10">
    <name type="scientific">Aneurinibacillus migulanus</name>
    <name type="common">Bacillus migulanus</name>
    <dbReference type="NCBI Taxonomy" id="47500"/>
    <lineage>
        <taxon>Bacteria</taxon>
        <taxon>Bacillati</taxon>
        <taxon>Bacillota</taxon>
        <taxon>Bacilli</taxon>
        <taxon>Bacillales</taxon>
        <taxon>Paenibacillaceae</taxon>
        <taxon>Aneurinibacillus group</taxon>
        <taxon>Aneurinibacillus</taxon>
    </lineage>
</organism>
<dbReference type="OrthoDB" id="9802248at2"/>
<keyword evidence="4" id="KW-0862">Zinc</keyword>
<protein>
    <submittedName>
        <fullName evidence="9">Metal-binding protein</fullName>
    </submittedName>
</protein>
<dbReference type="InterPro" id="IPR036866">
    <property type="entry name" value="RibonucZ/Hydroxyglut_hydro"/>
</dbReference>
<dbReference type="PANTHER" id="PTHR46233:SF3">
    <property type="entry name" value="HYDROXYACYLGLUTATHIONE HYDROLASE GLOC"/>
    <property type="match status" value="1"/>
</dbReference>
<dbReference type="SMART" id="SM00849">
    <property type="entry name" value="Lactamase_B"/>
    <property type="match status" value="1"/>
</dbReference>
<dbReference type="Pfam" id="PF00753">
    <property type="entry name" value="Lactamase_B"/>
    <property type="match status" value="1"/>
</dbReference>
<gene>
    <name evidence="9" type="ORF">AF333_09320</name>
</gene>
<feature type="domain" description="Metallo-beta-lactamase" evidence="8">
    <location>
        <begin position="18"/>
        <end position="196"/>
    </location>
</feature>
<evidence type="ECO:0000313" key="10">
    <source>
        <dbReference type="Proteomes" id="UP000037269"/>
    </source>
</evidence>
<dbReference type="InterPro" id="IPR001279">
    <property type="entry name" value="Metallo-B-lactamas"/>
</dbReference>
<dbReference type="PANTHER" id="PTHR46233">
    <property type="entry name" value="HYDROXYACYLGLUTATHIONE HYDROLASE GLOC"/>
    <property type="match status" value="1"/>
</dbReference>
<dbReference type="Proteomes" id="UP000037269">
    <property type="component" value="Unassembled WGS sequence"/>
</dbReference>
<dbReference type="EMBL" id="LGUG01000004">
    <property type="protein sequence ID" value="KON95643.1"/>
    <property type="molecule type" value="Genomic_DNA"/>
</dbReference>
<sequence length="217" mass="24028">MQEGSSLRIYTFPLGPLQTNCYVVANEETNEAIIIDAGMHPSELLDKAGEYEVRAILLTHAHFDHMGGLEQVRKKTGAPVYIHNIEQEWLTNPNLNGSSNWPMIGGPMTTDYAEHEVKDGDMLTLAGFNVQVMETPGHTPGGVSFLIGQELFSGDTLFAHSIGRTDLPGGNYEQLIRSIQEKLMPLPEETRVYPGHGPDTTIGFEKLHNPFIVETLR</sequence>
<dbReference type="InterPro" id="IPR051453">
    <property type="entry name" value="MBL_Glyoxalase_II"/>
</dbReference>
<keyword evidence="3" id="KW-0378">Hydrolase</keyword>
<keyword evidence="10" id="KW-1185">Reference proteome</keyword>
<dbReference type="STRING" id="47500.AF333_09320"/>
<evidence type="ECO:0000256" key="3">
    <source>
        <dbReference type="ARBA" id="ARBA00022801"/>
    </source>
</evidence>
<comment type="catalytic activity">
    <reaction evidence="5">
        <text>3',5'-cyclic CMP + H2O = CMP + H(+)</text>
        <dbReference type="Rhea" id="RHEA:72675"/>
        <dbReference type="ChEBI" id="CHEBI:15377"/>
        <dbReference type="ChEBI" id="CHEBI:15378"/>
        <dbReference type="ChEBI" id="CHEBI:58003"/>
        <dbReference type="ChEBI" id="CHEBI:60377"/>
    </reaction>
    <physiologicalReaction direction="left-to-right" evidence="5">
        <dbReference type="Rhea" id="RHEA:72676"/>
    </physiologicalReaction>
</comment>
<comment type="caution">
    <text evidence="9">The sequence shown here is derived from an EMBL/GenBank/DDBJ whole genome shotgun (WGS) entry which is preliminary data.</text>
</comment>
<dbReference type="GO" id="GO:0016787">
    <property type="term" value="F:hydrolase activity"/>
    <property type="evidence" value="ECO:0007669"/>
    <property type="project" value="UniProtKB-KW"/>
</dbReference>
<dbReference type="GO" id="GO:0046872">
    <property type="term" value="F:metal ion binding"/>
    <property type="evidence" value="ECO:0007669"/>
    <property type="project" value="UniProtKB-KW"/>
</dbReference>
<dbReference type="PATRIC" id="fig|47500.12.peg.6682"/>
<dbReference type="SUPFAM" id="SSF56281">
    <property type="entry name" value="Metallo-hydrolase/oxidoreductase"/>
    <property type="match status" value="1"/>
</dbReference>
<proteinExistence type="predicted"/>
<evidence type="ECO:0000256" key="6">
    <source>
        <dbReference type="ARBA" id="ARBA00034301"/>
    </source>
</evidence>
<evidence type="ECO:0000256" key="7">
    <source>
        <dbReference type="ARBA" id="ARBA00048505"/>
    </source>
</evidence>
<dbReference type="Gene3D" id="3.60.15.10">
    <property type="entry name" value="Ribonuclease Z/Hydroxyacylglutathione hydrolase-like"/>
    <property type="match status" value="1"/>
</dbReference>
<comment type="catalytic activity">
    <reaction evidence="7">
        <text>3',5'-cyclic UMP + H2O = UMP + H(+)</text>
        <dbReference type="Rhea" id="RHEA:70575"/>
        <dbReference type="ChEBI" id="CHEBI:15377"/>
        <dbReference type="ChEBI" id="CHEBI:15378"/>
        <dbReference type="ChEBI" id="CHEBI:57865"/>
        <dbReference type="ChEBI" id="CHEBI:184387"/>
    </reaction>
    <physiologicalReaction direction="left-to-right" evidence="7">
        <dbReference type="Rhea" id="RHEA:70576"/>
    </physiologicalReaction>
</comment>
<name>A0A0D1UTY8_ANEMI</name>
<evidence type="ECO:0000313" key="9">
    <source>
        <dbReference type="EMBL" id="KON95643.1"/>
    </source>
</evidence>
<evidence type="ECO:0000256" key="2">
    <source>
        <dbReference type="ARBA" id="ARBA00022723"/>
    </source>
</evidence>
<keyword evidence="2" id="KW-0479">Metal-binding</keyword>
<reference evidence="9 10" key="1">
    <citation type="submission" date="2015-07" db="EMBL/GenBank/DDBJ databases">
        <title>Fjat-14205 dsm 2895.</title>
        <authorList>
            <person name="Liu B."/>
            <person name="Wang J."/>
            <person name="Zhu Y."/>
            <person name="Liu G."/>
            <person name="Chen Q."/>
            <person name="Chen Z."/>
            <person name="Lan J."/>
            <person name="Che J."/>
            <person name="Ge C."/>
            <person name="Shi H."/>
            <person name="Pan Z."/>
            <person name="Liu X."/>
        </authorList>
    </citation>
    <scope>NUCLEOTIDE SEQUENCE [LARGE SCALE GENOMIC DNA]</scope>
    <source>
        <strain evidence="9 10">DSM 2895</strain>
    </source>
</reference>
<evidence type="ECO:0000259" key="8">
    <source>
        <dbReference type="SMART" id="SM00849"/>
    </source>
</evidence>
<evidence type="ECO:0000256" key="5">
    <source>
        <dbReference type="ARBA" id="ARBA00034221"/>
    </source>
</evidence>
<evidence type="ECO:0000256" key="4">
    <source>
        <dbReference type="ARBA" id="ARBA00022833"/>
    </source>
</evidence>
<evidence type="ECO:0000256" key="1">
    <source>
        <dbReference type="ARBA" id="ARBA00001947"/>
    </source>
</evidence>
<accession>A0A0D1UTY8</accession>